<keyword evidence="4" id="KW-1185">Reference proteome</keyword>
<sequence length="256" mass="27760">MTIALSRLNFRDIGGLPTIHGGQVRPGILFRSEGPASFVAEHHAELAELGVRAVADLRSEMERDKAPHDWCGADCRILDLDMNTDLRAQGEEMWMTLGRDPTQARAIAVMTHNYGLMPQAFLPHVAPMVDALLAGDTPMLVHCTAGKDRTGVVIALILDLLGVPRDVIGADYARSDVFGQNLVMSGHLKRDLQKTFGFVPPDAMVAVLIGVHADFLNRALDVVGTQWGGIDDYFQAAGVDAARRDALRQLLVMGGE</sequence>
<dbReference type="PROSITE" id="PS00383">
    <property type="entry name" value="TYR_PHOSPHATASE_1"/>
    <property type="match status" value="1"/>
</dbReference>
<gene>
    <name evidence="3" type="ORF">V473_18920</name>
</gene>
<dbReference type="PROSITE" id="PS50056">
    <property type="entry name" value="TYR_PHOSPHATASE_2"/>
    <property type="match status" value="1"/>
</dbReference>
<evidence type="ECO:0000313" key="4">
    <source>
        <dbReference type="Proteomes" id="UP000052232"/>
    </source>
</evidence>
<evidence type="ECO:0000256" key="1">
    <source>
        <dbReference type="ARBA" id="ARBA00009580"/>
    </source>
</evidence>
<feature type="domain" description="Tyrosine specific protein phosphatases" evidence="2">
    <location>
        <begin position="119"/>
        <end position="158"/>
    </location>
</feature>
<comment type="similarity">
    <text evidence="1">Belongs to the protein-tyrosine phosphatase family.</text>
</comment>
<dbReference type="InterPro" id="IPR016130">
    <property type="entry name" value="Tyr_Pase_AS"/>
</dbReference>
<dbReference type="PATRIC" id="fig|1420583.3.peg.3581"/>
<comment type="caution">
    <text evidence="3">The sequence shown here is derived from an EMBL/GenBank/DDBJ whole genome shotgun (WGS) entry which is preliminary data.</text>
</comment>
<name>A0A0J7XN61_9SPHN</name>
<protein>
    <submittedName>
        <fullName evidence="3">Protein tyrosine/serine phosphatase</fullName>
    </submittedName>
</protein>
<dbReference type="PANTHER" id="PTHR31126">
    <property type="entry name" value="TYROSINE-PROTEIN PHOSPHATASE"/>
    <property type="match status" value="1"/>
</dbReference>
<proteinExistence type="inferred from homology"/>
<accession>A0A0J7XN61</accession>
<reference evidence="3 4" key="1">
    <citation type="journal article" date="2015" name="G3 (Bethesda)">
        <title>Insights into Ongoing Evolution of the Hexachlorocyclohexane Catabolic Pathway from Comparative Genomics of Ten Sphingomonadaceae Strains.</title>
        <authorList>
            <person name="Pearce S.L."/>
            <person name="Oakeshott J.G."/>
            <person name="Pandey G."/>
        </authorList>
    </citation>
    <scope>NUCLEOTIDE SEQUENCE [LARGE SCALE GENOMIC DNA]</scope>
    <source>
        <strain evidence="3 4">LL01</strain>
    </source>
</reference>
<dbReference type="AlphaFoldDB" id="A0A0J7XN61"/>
<dbReference type="InterPro" id="IPR026893">
    <property type="entry name" value="Tyr/Ser_Pase_IphP-type"/>
</dbReference>
<evidence type="ECO:0000259" key="2">
    <source>
        <dbReference type="PROSITE" id="PS50056"/>
    </source>
</evidence>
<dbReference type="GO" id="GO:0004721">
    <property type="term" value="F:phosphoprotein phosphatase activity"/>
    <property type="evidence" value="ECO:0007669"/>
    <property type="project" value="InterPro"/>
</dbReference>
<dbReference type="PANTHER" id="PTHR31126:SF1">
    <property type="entry name" value="TYROSINE SPECIFIC PROTEIN PHOSPHATASES DOMAIN-CONTAINING PROTEIN"/>
    <property type="match status" value="1"/>
</dbReference>
<dbReference type="Gene3D" id="3.90.190.10">
    <property type="entry name" value="Protein tyrosine phosphatase superfamily"/>
    <property type="match status" value="1"/>
</dbReference>
<dbReference type="STRING" id="1420583.V473_18920"/>
<dbReference type="SUPFAM" id="SSF52799">
    <property type="entry name" value="(Phosphotyrosine protein) phosphatases II"/>
    <property type="match status" value="1"/>
</dbReference>
<dbReference type="InterPro" id="IPR029021">
    <property type="entry name" value="Prot-tyrosine_phosphatase-like"/>
</dbReference>
<dbReference type="Pfam" id="PF13350">
    <property type="entry name" value="Y_phosphatase3"/>
    <property type="match status" value="1"/>
</dbReference>
<dbReference type="InterPro" id="IPR000387">
    <property type="entry name" value="Tyr_Pase_dom"/>
</dbReference>
<evidence type="ECO:0000313" key="3">
    <source>
        <dbReference type="EMBL" id="KMS53064.1"/>
    </source>
</evidence>
<organism evidence="3 4">
    <name type="scientific">Sphingobium cupriresistens LL01</name>
    <dbReference type="NCBI Taxonomy" id="1420583"/>
    <lineage>
        <taxon>Bacteria</taxon>
        <taxon>Pseudomonadati</taxon>
        <taxon>Pseudomonadota</taxon>
        <taxon>Alphaproteobacteria</taxon>
        <taxon>Sphingomonadales</taxon>
        <taxon>Sphingomonadaceae</taxon>
        <taxon>Sphingobium</taxon>
    </lineage>
</organism>
<dbReference type="Proteomes" id="UP000052232">
    <property type="component" value="Unassembled WGS sequence"/>
</dbReference>
<dbReference type="EMBL" id="JACT01000005">
    <property type="protein sequence ID" value="KMS53064.1"/>
    <property type="molecule type" value="Genomic_DNA"/>
</dbReference>
<dbReference type="RefSeq" id="WP_066607836.1">
    <property type="nucleotide sequence ID" value="NZ_KQ130436.1"/>
</dbReference>